<dbReference type="GO" id="GO:0016757">
    <property type="term" value="F:glycosyltransferase activity"/>
    <property type="evidence" value="ECO:0007669"/>
    <property type="project" value="InterPro"/>
</dbReference>
<organism evidence="3 4">
    <name type="scientific">Polarella glacialis</name>
    <name type="common">Dinoflagellate</name>
    <dbReference type="NCBI Taxonomy" id="89957"/>
    <lineage>
        <taxon>Eukaryota</taxon>
        <taxon>Sar</taxon>
        <taxon>Alveolata</taxon>
        <taxon>Dinophyceae</taxon>
        <taxon>Suessiales</taxon>
        <taxon>Suessiaceae</taxon>
        <taxon>Polarella</taxon>
    </lineage>
</organism>
<dbReference type="AlphaFoldDB" id="A0A813JE01"/>
<evidence type="ECO:0000256" key="1">
    <source>
        <dbReference type="ARBA" id="ARBA00010271"/>
    </source>
</evidence>
<dbReference type="Pfam" id="PF03016">
    <property type="entry name" value="Exostosin_GT47"/>
    <property type="match status" value="1"/>
</dbReference>
<feature type="domain" description="Exostosin GT47" evidence="2">
    <location>
        <begin position="9"/>
        <end position="89"/>
    </location>
</feature>
<feature type="non-terminal residue" evidence="3">
    <location>
        <position position="1"/>
    </location>
</feature>
<dbReference type="InterPro" id="IPR040911">
    <property type="entry name" value="Exostosin_GT47"/>
</dbReference>
<sequence>YERSPLAEVRVRIIDYYSENPKEWASVGPPVRSYFRRMGMSRFCLVPAGLTAWTIHLYEAFFFGCVPVILSDEVSVPFQEQIDWPSLSLK</sequence>
<dbReference type="PANTHER" id="PTHR11062:SF281">
    <property type="entry name" value="EXOSTOSIN-LIKE 2"/>
    <property type="match status" value="1"/>
</dbReference>
<feature type="non-terminal residue" evidence="3">
    <location>
        <position position="90"/>
    </location>
</feature>
<name>A0A813JE01_POLGL</name>
<proteinExistence type="inferred from homology"/>
<protein>
    <recommendedName>
        <fullName evidence="2">Exostosin GT47 domain-containing protein</fullName>
    </recommendedName>
</protein>
<comment type="similarity">
    <text evidence="1">Belongs to the glycosyltransferase 47 family.</text>
</comment>
<gene>
    <name evidence="3" type="ORF">PGLA2088_LOCUS19146</name>
</gene>
<dbReference type="Proteomes" id="UP000626109">
    <property type="component" value="Unassembled WGS sequence"/>
</dbReference>
<dbReference type="PANTHER" id="PTHR11062">
    <property type="entry name" value="EXOSTOSIN HEPARAN SULFATE GLYCOSYLTRANSFERASE -RELATED"/>
    <property type="match status" value="1"/>
</dbReference>
<evidence type="ECO:0000313" key="3">
    <source>
        <dbReference type="EMBL" id="CAE8674872.1"/>
    </source>
</evidence>
<comment type="caution">
    <text evidence="3">The sequence shown here is derived from an EMBL/GenBank/DDBJ whole genome shotgun (WGS) entry which is preliminary data.</text>
</comment>
<reference evidence="3" key="1">
    <citation type="submission" date="2021-02" db="EMBL/GenBank/DDBJ databases">
        <authorList>
            <person name="Dougan E. K."/>
            <person name="Rhodes N."/>
            <person name="Thang M."/>
            <person name="Chan C."/>
        </authorList>
    </citation>
    <scope>NUCLEOTIDE SEQUENCE</scope>
</reference>
<evidence type="ECO:0000313" key="4">
    <source>
        <dbReference type="Proteomes" id="UP000626109"/>
    </source>
</evidence>
<dbReference type="EMBL" id="CAJNNW010024934">
    <property type="protein sequence ID" value="CAE8674872.1"/>
    <property type="molecule type" value="Genomic_DNA"/>
</dbReference>
<dbReference type="InterPro" id="IPR004263">
    <property type="entry name" value="Exostosin"/>
</dbReference>
<accession>A0A813JE01</accession>
<evidence type="ECO:0000259" key="2">
    <source>
        <dbReference type="Pfam" id="PF03016"/>
    </source>
</evidence>